<sequence length="297" mass="33557">MVLHKQSSSRKLFIVFNTLLLTFITILGIIPFVHLLSISLSSNTAAMAGEVKLWPVGFSWDAYVYLGEKVEFFRSLGVSVKRVVLGSVVNLFLVFITAFPLSKSNDQFKFRTVYVWIFAITMFFGGGLIPTYIVVKNTGLIDSIWALILPGALNVWNMVLMLNFFRSIPRELDEAATIDGAGHWRVLWQIYLPISLPSIATIGLFTIVGHWNAWFDGILYLNSPEHYPLQTYLSTLIMSINAQMSSMSIEQLKVMENLSEKTIRTAQIFMGALPIMVVYPFLQRYFVKGMTVGSVKE</sequence>
<dbReference type="CDD" id="cd06261">
    <property type="entry name" value="TM_PBP2"/>
    <property type="match status" value="1"/>
</dbReference>
<dbReference type="InterPro" id="IPR035906">
    <property type="entry name" value="MetI-like_sf"/>
</dbReference>
<keyword evidence="6 7" id="KW-0472">Membrane</keyword>
<accession>A0A0W1ATY7</accession>
<protein>
    <submittedName>
        <fullName evidence="9">ABC transporter permease</fullName>
    </submittedName>
</protein>
<name>A0A0W1ATY7_9BACL</name>
<keyword evidence="5 7" id="KW-1133">Transmembrane helix</keyword>
<dbReference type="PANTHER" id="PTHR43744">
    <property type="entry name" value="ABC TRANSPORTER PERMEASE PROTEIN MG189-RELATED-RELATED"/>
    <property type="match status" value="1"/>
</dbReference>
<reference evidence="9 10" key="1">
    <citation type="journal article" date="2015" name="Int. Biodeterior. Biodegradation">
        <title>Physiological and genetic screening methods for the isolation of methyl tert-butyl ether-degrading bacteria for bioremediation purposes.</title>
        <authorList>
            <person name="Guisado I.M."/>
            <person name="Purswani J."/>
            <person name="Gonzalez Lopez J."/>
            <person name="Pozo C."/>
        </authorList>
    </citation>
    <scope>NUCLEOTIDE SEQUENCE [LARGE SCALE GENOMIC DNA]</scope>
    <source>
        <strain evidence="9 10">SH7</strain>
    </source>
</reference>
<comment type="caution">
    <text evidence="9">The sequence shown here is derived from an EMBL/GenBank/DDBJ whole genome shotgun (WGS) entry which is preliminary data.</text>
</comment>
<evidence type="ECO:0000256" key="3">
    <source>
        <dbReference type="ARBA" id="ARBA00022475"/>
    </source>
</evidence>
<evidence type="ECO:0000256" key="7">
    <source>
        <dbReference type="RuleBase" id="RU363032"/>
    </source>
</evidence>
<feature type="transmembrane region" description="Helical" evidence="7">
    <location>
        <begin position="186"/>
        <end position="207"/>
    </location>
</feature>
<feature type="transmembrane region" description="Helical" evidence="7">
    <location>
        <begin position="113"/>
        <end position="133"/>
    </location>
</feature>
<keyword evidence="10" id="KW-1185">Reference proteome</keyword>
<proteinExistence type="inferred from homology"/>
<dbReference type="Gene3D" id="1.10.3720.10">
    <property type="entry name" value="MetI-like"/>
    <property type="match status" value="1"/>
</dbReference>
<comment type="subcellular location">
    <subcellularLocation>
        <location evidence="1 7">Cell membrane</location>
        <topology evidence="1 7">Multi-pass membrane protein</topology>
    </subcellularLocation>
</comment>
<dbReference type="GO" id="GO:0005886">
    <property type="term" value="C:plasma membrane"/>
    <property type="evidence" value="ECO:0007669"/>
    <property type="project" value="UniProtKB-SubCell"/>
</dbReference>
<dbReference type="AlphaFoldDB" id="A0A0W1ATY7"/>
<evidence type="ECO:0000313" key="9">
    <source>
        <dbReference type="EMBL" id="KTD84773.1"/>
    </source>
</evidence>
<feature type="transmembrane region" description="Helical" evidence="7">
    <location>
        <begin position="12"/>
        <end position="33"/>
    </location>
</feature>
<evidence type="ECO:0000313" key="10">
    <source>
        <dbReference type="Proteomes" id="UP000054709"/>
    </source>
</evidence>
<dbReference type="Pfam" id="PF00528">
    <property type="entry name" value="BPD_transp_1"/>
    <property type="match status" value="1"/>
</dbReference>
<feature type="transmembrane region" description="Helical" evidence="7">
    <location>
        <begin position="83"/>
        <end position="101"/>
    </location>
</feature>
<evidence type="ECO:0000256" key="6">
    <source>
        <dbReference type="ARBA" id="ARBA00023136"/>
    </source>
</evidence>
<comment type="similarity">
    <text evidence="7">Belongs to the binding-protein-dependent transport system permease family.</text>
</comment>
<evidence type="ECO:0000256" key="2">
    <source>
        <dbReference type="ARBA" id="ARBA00022448"/>
    </source>
</evidence>
<feature type="domain" description="ABC transmembrane type-1" evidence="8">
    <location>
        <begin position="72"/>
        <end position="279"/>
    </location>
</feature>
<organism evidence="9 10">
    <name type="scientific">Paenibacillus etheri</name>
    <dbReference type="NCBI Taxonomy" id="1306852"/>
    <lineage>
        <taxon>Bacteria</taxon>
        <taxon>Bacillati</taxon>
        <taxon>Bacillota</taxon>
        <taxon>Bacilli</taxon>
        <taxon>Bacillales</taxon>
        <taxon>Paenibacillaceae</taxon>
        <taxon>Paenibacillus</taxon>
    </lineage>
</organism>
<dbReference type="SUPFAM" id="SSF161098">
    <property type="entry name" value="MetI-like"/>
    <property type="match status" value="1"/>
</dbReference>
<dbReference type="EMBL" id="LCZJ02000033">
    <property type="protein sequence ID" value="KTD84773.1"/>
    <property type="molecule type" value="Genomic_DNA"/>
</dbReference>
<evidence type="ECO:0000256" key="1">
    <source>
        <dbReference type="ARBA" id="ARBA00004651"/>
    </source>
</evidence>
<dbReference type="InterPro" id="IPR000515">
    <property type="entry name" value="MetI-like"/>
</dbReference>
<feature type="transmembrane region" description="Helical" evidence="7">
    <location>
        <begin position="145"/>
        <end position="165"/>
    </location>
</feature>
<dbReference type="OrthoDB" id="9810086at2"/>
<dbReference type="PANTHER" id="PTHR43744:SF9">
    <property type="entry name" value="POLYGALACTURONAN_RHAMNOGALACTURONAN TRANSPORT SYSTEM PERMEASE PROTEIN YTCP"/>
    <property type="match status" value="1"/>
</dbReference>
<dbReference type="PROSITE" id="PS50928">
    <property type="entry name" value="ABC_TM1"/>
    <property type="match status" value="1"/>
</dbReference>
<gene>
    <name evidence="9" type="ORF">UQ64_24340</name>
</gene>
<dbReference type="Proteomes" id="UP000054709">
    <property type="component" value="Unassembled WGS sequence"/>
</dbReference>
<evidence type="ECO:0000256" key="5">
    <source>
        <dbReference type="ARBA" id="ARBA00022989"/>
    </source>
</evidence>
<dbReference type="RefSeq" id="WP_060625478.1">
    <property type="nucleotide sequence ID" value="NZ_LCZJ02000033.1"/>
</dbReference>
<keyword evidence="4 7" id="KW-0812">Transmembrane</keyword>
<feature type="transmembrane region" description="Helical" evidence="7">
    <location>
        <begin position="265"/>
        <end position="282"/>
    </location>
</feature>
<evidence type="ECO:0000256" key="4">
    <source>
        <dbReference type="ARBA" id="ARBA00022692"/>
    </source>
</evidence>
<evidence type="ECO:0000259" key="8">
    <source>
        <dbReference type="PROSITE" id="PS50928"/>
    </source>
</evidence>
<keyword evidence="2 7" id="KW-0813">Transport</keyword>
<keyword evidence="3" id="KW-1003">Cell membrane</keyword>
<dbReference type="GO" id="GO:0055085">
    <property type="term" value="P:transmembrane transport"/>
    <property type="evidence" value="ECO:0007669"/>
    <property type="project" value="InterPro"/>
</dbReference>